<comment type="subcellular location">
    <subcellularLocation>
        <location evidence="15">Cytoplasm</location>
    </subcellularLocation>
    <subcellularLocation>
        <location evidence="2 15">Endoplasmic reticulum membrane</location>
        <topology evidence="2 15">Peripheral membrane protein</topology>
    </subcellularLocation>
    <subcellularLocation>
        <location evidence="15">Microsome membrane</location>
        <topology evidence="15">Peripheral membrane protein</topology>
    </subcellularLocation>
</comment>
<evidence type="ECO:0000256" key="3">
    <source>
        <dbReference type="ARBA" id="ARBA00006667"/>
    </source>
</evidence>
<evidence type="ECO:0000313" key="19">
    <source>
        <dbReference type="Proteomes" id="UP001583186"/>
    </source>
</evidence>
<keyword evidence="4 15" id="KW-0813">Transport</keyword>
<keyword evidence="19" id="KW-1185">Reference proteome</keyword>
<feature type="domain" description="CRAL-TRIO" evidence="17">
    <location>
        <begin position="204"/>
        <end position="344"/>
    </location>
</feature>
<evidence type="ECO:0000256" key="13">
    <source>
        <dbReference type="ARBA" id="ARBA00024146"/>
    </source>
</evidence>
<feature type="compositionally biased region" description="Low complexity" evidence="16">
    <location>
        <begin position="7"/>
        <end position="50"/>
    </location>
</feature>
<keyword evidence="11 15" id="KW-0445">Lipid transport</keyword>
<feature type="region of interest" description="Disordered" evidence="16">
    <location>
        <begin position="1"/>
        <end position="75"/>
    </location>
</feature>
<evidence type="ECO:0000256" key="15">
    <source>
        <dbReference type="RuleBase" id="RU367059"/>
    </source>
</evidence>
<evidence type="ECO:0000256" key="7">
    <source>
        <dbReference type="ARBA" id="ARBA00022723"/>
    </source>
</evidence>
<keyword evidence="7" id="KW-0479">Metal-binding</keyword>
<keyword evidence="5 15" id="KW-0963">Cytoplasm</keyword>
<keyword evidence="8 15" id="KW-0256">Endoplasmic reticulum</keyword>
<dbReference type="Gene3D" id="3.40.525.10">
    <property type="entry name" value="CRAL-TRIO lipid binding domain"/>
    <property type="match status" value="1"/>
</dbReference>
<dbReference type="Pfam" id="PF00650">
    <property type="entry name" value="CRAL_TRIO"/>
    <property type="match status" value="1"/>
</dbReference>
<dbReference type="PANTHER" id="PTHR47669:SF1">
    <property type="entry name" value="PHOSPHATIDYLINOSITOL TRANSFER PROTEIN SFH5"/>
    <property type="match status" value="1"/>
</dbReference>
<reference evidence="18 19" key="1">
    <citation type="journal article" date="2024" name="IMA Fungus">
        <title>IMA Genome - F19 : A genome assembly and annotation guide to empower mycologists, including annotated draft genome sequences of Ceratocystis pirilliformis, Diaporthe australafricana, Fusarium ophioides, Paecilomyces lecythidis, and Sporothrix stenoceras.</title>
        <authorList>
            <person name="Aylward J."/>
            <person name="Wilson A.M."/>
            <person name="Visagie C.M."/>
            <person name="Spraker J."/>
            <person name="Barnes I."/>
            <person name="Buitendag C."/>
            <person name="Ceriani C."/>
            <person name="Del Mar Angel L."/>
            <person name="du Plessis D."/>
            <person name="Fuchs T."/>
            <person name="Gasser K."/>
            <person name="Kramer D."/>
            <person name="Li W."/>
            <person name="Munsamy K."/>
            <person name="Piso A."/>
            <person name="Price J.L."/>
            <person name="Sonnekus B."/>
            <person name="Thomas C."/>
            <person name="van der Nest A."/>
            <person name="van Dijk A."/>
            <person name="van Heerden A."/>
            <person name="van Vuuren N."/>
            <person name="Yilmaz N."/>
            <person name="Duong T.A."/>
            <person name="van der Merwe N.A."/>
            <person name="Wingfield M.J."/>
            <person name="Wingfield B.D."/>
        </authorList>
    </citation>
    <scope>NUCLEOTIDE SEQUENCE [LARGE SCALE GENOMIC DNA]</scope>
    <source>
        <strain evidence="18 19">CMW 5346</strain>
    </source>
</reference>
<evidence type="ECO:0000256" key="5">
    <source>
        <dbReference type="ARBA" id="ARBA00022490"/>
    </source>
</evidence>
<dbReference type="Proteomes" id="UP001583186">
    <property type="component" value="Unassembled WGS sequence"/>
</dbReference>
<dbReference type="InterPro" id="IPR001251">
    <property type="entry name" value="CRAL-TRIO_dom"/>
</dbReference>
<feature type="compositionally biased region" description="Basic and acidic residues" evidence="16">
    <location>
        <begin position="359"/>
        <end position="374"/>
    </location>
</feature>
<comment type="caution">
    <text evidence="18">The sequence shown here is derived from an EMBL/GenBank/DDBJ whole genome shotgun (WGS) entry which is preliminary data.</text>
</comment>
<evidence type="ECO:0000256" key="16">
    <source>
        <dbReference type="SAM" id="MobiDB-lite"/>
    </source>
</evidence>
<comment type="cofactor">
    <cofactor evidence="1">
        <name>heme b</name>
        <dbReference type="ChEBI" id="CHEBI:60344"/>
    </cofactor>
</comment>
<proteinExistence type="inferred from homology"/>
<evidence type="ECO:0000256" key="8">
    <source>
        <dbReference type="ARBA" id="ARBA00022824"/>
    </source>
</evidence>
<keyword evidence="10" id="KW-0408">Iron</keyword>
<organism evidence="18 19">
    <name type="scientific">Sporothrix stenoceras</name>
    <dbReference type="NCBI Taxonomy" id="5173"/>
    <lineage>
        <taxon>Eukaryota</taxon>
        <taxon>Fungi</taxon>
        <taxon>Dikarya</taxon>
        <taxon>Ascomycota</taxon>
        <taxon>Pezizomycotina</taxon>
        <taxon>Sordariomycetes</taxon>
        <taxon>Sordariomycetidae</taxon>
        <taxon>Ophiostomatales</taxon>
        <taxon>Ophiostomataceae</taxon>
        <taxon>Sporothrix</taxon>
    </lineage>
</organism>
<comment type="catalytic activity">
    <reaction evidence="13">
        <text>a 1,2-diacyl-sn-glycero-3-phospho-(1D-myo-inositol)(in) = a 1,2-diacyl-sn-glycero-3-phospho-(1D-myo-inositol)(out)</text>
        <dbReference type="Rhea" id="RHEA:38691"/>
        <dbReference type="ChEBI" id="CHEBI:57880"/>
    </reaction>
    <physiologicalReaction direction="left-to-right" evidence="13">
        <dbReference type="Rhea" id="RHEA:38692"/>
    </physiologicalReaction>
</comment>
<evidence type="ECO:0000256" key="2">
    <source>
        <dbReference type="ARBA" id="ARBA00004406"/>
    </source>
</evidence>
<feature type="region of interest" description="Disordered" evidence="16">
    <location>
        <begin position="359"/>
        <end position="419"/>
    </location>
</feature>
<dbReference type="SMART" id="SM00516">
    <property type="entry name" value="SEC14"/>
    <property type="match status" value="1"/>
</dbReference>
<comment type="similarity">
    <text evidence="3 15">Belongs to the SFH5 family.</text>
</comment>
<dbReference type="SUPFAM" id="SSF52087">
    <property type="entry name" value="CRAL/TRIO domain"/>
    <property type="match status" value="1"/>
</dbReference>
<evidence type="ECO:0000256" key="4">
    <source>
        <dbReference type="ARBA" id="ARBA00022448"/>
    </source>
</evidence>
<dbReference type="EMBL" id="JAWCUI010000009">
    <property type="protein sequence ID" value="KAL1900580.1"/>
    <property type="molecule type" value="Genomic_DNA"/>
</dbReference>
<evidence type="ECO:0000256" key="10">
    <source>
        <dbReference type="ARBA" id="ARBA00023004"/>
    </source>
</evidence>
<evidence type="ECO:0000256" key="6">
    <source>
        <dbReference type="ARBA" id="ARBA00022617"/>
    </source>
</evidence>
<evidence type="ECO:0000256" key="9">
    <source>
        <dbReference type="ARBA" id="ARBA00022848"/>
    </source>
</evidence>
<dbReference type="PROSITE" id="PS50191">
    <property type="entry name" value="CRAL_TRIO"/>
    <property type="match status" value="1"/>
</dbReference>
<evidence type="ECO:0000256" key="14">
    <source>
        <dbReference type="ARBA" id="ARBA00024180"/>
    </source>
</evidence>
<sequence>MSDKPVETPAAAAKPAETVEAPAVVEATPAAEAPATTEETKPTETAAAPAAEEKPAETTEAAAATEEDKPAVPEKPTVTPIQALYAAQQEHGHPEIWGVTLADPAVHVPSQIVFQKYLNANDGDLAKAKDQLLKTLAWRKTTKPLELLEQAYNRDKFAGLGYVTAYHKDATGAYNTEEPETKEVFTWNVYGNTKSIDKTFGDLQEFLHWRVALMELALQDLGLASATKQITADYDPYKIFQVHDYKSISFLRQSPSVKAASTETIKVFAQNYPELLKEKFFVNVPAIMGFVYAFMKLFVAAKTIKKFHPMSNGGGLAAEFGSSAIPDLGQRLPKEYGGKAADLKSLGKETKLEAAAVEEVPKEAAVEETAKPTEEAAPAAKTEEAAAAAAADPVAAAAPVEAAAAEPVAEPAETKETKA</sequence>
<keyword evidence="12 15" id="KW-0472">Membrane</keyword>
<dbReference type="InterPro" id="IPR042938">
    <property type="entry name" value="Sfh5"/>
</dbReference>
<feature type="compositionally biased region" description="Low complexity" evidence="16">
    <location>
        <begin position="375"/>
        <end position="411"/>
    </location>
</feature>
<keyword evidence="9 15" id="KW-0492">Microsome</keyword>
<evidence type="ECO:0000256" key="1">
    <source>
        <dbReference type="ARBA" id="ARBA00001970"/>
    </source>
</evidence>
<evidence type="ECO:0000313" key="18">
    <source>
        <dbReference type="EMBL" id="KAL1900580.1"/>
    </source>
</evidence>
<evidence type="ECO:0000259" key="17">
    <source>
        <dbReference type="PROSITE" id="PS50191"/>
    </source>
</evidence>
<dbReference type="CDD" id="cd00170">
    <property type="entry name" value="SEC14"/>
    <property type="match status" value="1"/>
</dbReference>
<dbReference type="PANTHER" id="PTHR47669">
    <property type="entry name" value="PHOSPHATIDYLINOSITOL TRANSFER PROTEIN SFH5"/>
    <property type="match status" value="1"/>
</dbReference>
<evidence type="ECO:0000256" key="12">
    <source>
        <dbReference type="ARBA" id="ARBA00023136"/>
    </source>
</evidence>
<keyword evidence="6" id="KW-0349">Heme</keyword>
<name>A0ABR3ZIP7_9PEZI</name>
<dbReference type="SUPFAM" id="SSF46938">
    <property type="entry name" value="CRAL/TRIO N-terminal domain"/>
    <property type="match status" value="1"/>
</dbReference>
<accession>A0ABR3ZIP7</accession>
<dbReference type="InterPro" id="IPR036865">
    <property type="entry name" value="CRAL-TRIO_dom_sf"/>
</dbReference>
<protein>
    <recommendedName>
        <fullName evidence="15">Phosphatidylinositol transfer protein SFH5</fullName>
        <shortName evidence="15">PITP SFH5</shortName>
    </recommendedName>
</protein>
<evidence type="ECO:0000256" key="11">
    <source>
        <dbReference type="ARBA" id="ARBA00023055"/>
    </source>
</evidence>
<dbReference type="InterPro" id="IPR036273">
    <property type="entry name" value="CRAL/TRIO_N_dom_sf"/>
</dbReference>
<gene>
    <name evidence="18" type="primary">SFH5</name>
    <name evidence="18" type="ORF">Sste5346_002303</name>
</gene>
<comment type="function">
    <text evidence="14">Non-classical phosphatidylinositol (PtdIns) transfer protein (PITP), which exhibits PtdIns-binding/transfer activity in the absence of detectable PtdCho-binding/transfer activity. Regulates PtdIns(4,5)P2 homeostasis at the plasma membrane. Heme-binding protein that may play a role in organic oxidant-induced stress responses.</text>
</comment>